<reference evidence="3" key="1">
    <citation type="submission" date="2017-01" db="EMBL/GenBank/DDBJ databases">
        <authorList>
            <person name="Varghese N."/>
            <person name="Submissions S."/>
        </authorList>
    </citation>
    <scope>NUCLEOTIDE SEQUENCE [LARGE SCALE GENOMIC DNA]</scope>
    <source>
        <strain evidence="3">DSM 24913</strain>
    </source>
</reference>
<dbReference type="Pfam" id="PF01206">
    <property type="entry name" value="TusA"/>
    <property type="match status" value="1"/>
</dbReference>
<sequence length="62" mass="6788">MPLLKTKLALRDLSPGQVLEVMATDAGSLVDIPRYLEKSPHTLLSQSEADADRYIFLISCGV</sequence>
<dbReference type="Proteomes" id="UP000185639">
    <property type="component" value="Unassembled WGS sequence"/>
</dbReference>
<dbReference type="GO" id="GO:0016740">
    <property type="term" value="F:transferase activity"/>
    <property type="evidence" value="ECO:0007669"/>
    <property type="project" value="UniProtKB-KW"/>
</dbReference>
<dbReference type="SUPFAM" id="SSF64307">
    <property type="entry name" value="SirA-like"/>
    <property type="match status" value="1"/>
</dbReference>
<feature type="domain" description="UPF0033" evidence="1">
    <location>
        <begin position="1"/>
        <end position="58"/>
    </location>
</feature>
<dbReference type="Gene3D" id="3.30.110.40">
    <property type="entry name" value="TusA-like domain"/>
    <property type="match status" value="1"/>
</dbReference>
<evidence type="ECO:0000313" key="3">
    <source>
        <dbReference type="Proteomes" id="UP000185639"/>
    </source>
</evidence>
<dbReference type="EMBL" id="FTOH01000006">
    <property type="protein sequence ID" value="SIS94002.1"/>
    <property type="molecule type" value="Genomic_DNA"/>
</dbReference>
<gene>
    <name evidence="2" type="ORF">SAMN05421686_106218</name>
</gene>
<name>A0A1N7N6N2_9GAMM</name>
<proteinExistence type="predicted"/>
<evidence type="ECO:0000313" key="2">
    <source>
        <dbReference type="EMBL" id="SIS94002.1"/>
    </source>
</evidence>
<dbReference type="InterPro" id="IPR001455">
    <property type="entry name" value="TusA-like"/>
</dbReference>
<dbReference type="STRING" id="484498.SAMN05421686_106218"/>
<protein>
    <submittedName>
        <fullName evidence="2">TusA-related sulfurtransferase</fullName>
    </submittedName>
</protein>
<dbReference type="InterPro" id="IPR036868">
    <property type="entry name" value="TusA-like_sf"/>
</dbReference>
<keyword evidence="3" id="KW-1185">Reference proteome</keyword>
<keyword evidence="2" id="KW-0808">Transferase</keyword>
<organism evidence="2 3">
    <name type="scientific">Thalassolituus maritimus</name>
    <dbReference type="NCBI Taxonomy" id="484498"/>
    <lineage>
        <taxon>Bacteria</taxon>
        <taxon>Pseudomonadati</taxon>
        <taxon>Pseudomonadota</taxon>
        <taxon>Gammaproteobacteria</taxon>
        <taxon>Oceanospirillales</taxon>
        <taxon>Oceanospirillaceae</taxon>
        <taxon>Thalassolituus</taxon>
    </lineage>
</organism>
<dbReference type="AlphaFoldDB" id="A0A1N7N6N2"/>
<accession>A0A1N7N6N2</accession>
<evidence type="ECO:0000259" key="1">
    <source>
        <dbReference type="Pfam" id="PF01206"/>
    </source>
</evidence>
<dbReference type="CDD" id="cd00291">
    <property type="entry name" value="SirA_YedF_YeeD"/>
    <property type="match status" value="1"/>
</dbReference>